<feature type="transmembrane region" description="Helical" evidence="2">
    <location>
        <begin position="823"/>
        <end position="846"/>
    </location>
</feature>
<evidence type="ECO:0000256" key="2">
    <source>
        <dbReference type="SAM" id="Phobius"/>
    </source>
</evidence>
<feature type="chain" id="PRO_5046269739" evidence="3">
    <location>
        <begin position="26"/>
        <end position="854"/>
    </location>
</feature>
<dbReference type="Proteomes" id="UP001298681">
    <property type="component" value="Unassembled WGS sequence"/>
</dbReference>
<feature type="region of interest" description="Disordered" evidence="1">
    <location>
        <begin position="429"/>
        <end position="480"/>
    </location>
</feature>
<keyword evidence="2" id="KW-0812">Transmembrane</keyword>
<keyword evidence="5" id="KW-1185">Reference proteome</keyword>
<feature type="signal peptide" evidence="3">
    <location>
        <begin position="1"/>
        <end position="25"/>
    </location>
</feature>
<dbReference type="EMBL" id="JAKNHQ010000019">
    <property type="protein sequence ID" value="MCG4611624.1"/>
    <property type="molecule type" value="Genomic_DNA"/>
</dbReference>
<feature type="region of interest" description="Disordered" evidence="1">
    <location>
        <begin position="139"/>
        <end position="158"/>
    </location>
</feature>
<accession>A0ABS9MMF7</accession>
<sequence>MKRGIGFLLSLAMLLAALGPIGAGAAVAKAAEGDLPESYYVQPPVGTCASCGAPLFAREGNWAEDQRCYDCWANDRNKWSIVLWTPPRPHCAHCGNSTLGNTSGLCDGCVMAGCGEHTQTVAVVDKATGKPVEGAMVTGGALGPAQTDASGKASKSEPHMHLDGTADVLVSCDGYQSQKLSVAVRELAETLTVELETLPEAFTIPLDLSSFVGEAYGPVLLNAEWQLEPLPFPIKVDHLLSNEVTLTRDPETGEYKGSFQLNGLAELLFQGKAAVEGEVTARWDEEQARLELVNSDVTASVTLSQDLSYLFLGVDGELTPQIRLTGAYQEDGSLHLVPAVSCSGSAYAYLGKKLEQEVLAGKVKLKLGAELTGGVNFTMQADLANGENVLQDFVQLGGNLRAVAKLLGFERTWEGYYWQYYPVVSEEDGPAYEPPQPVDRFPGRSETGTAGEDSQQFRPDAAPAFPTEEGDPVVENAGDHADPVLVPLGNGSVSSGTSGKYNGAAALFWVEDATERTEINRYRLVYSLYDGLHWGDPTPVYDDGTADFAPRAVTVNGEVYLLWQSANQEFPGMVNSSEYARSMDLYAAVLRDGQMQDVTNLTEETGGYCGMHNLEVVDGNVTAGWLANDSGDLLFAEGQNHRYEAVYEQGTWKVQREDAVAEASAPGMQALELMVPLGQADAAESVEAAGTKFYCREDGSIACERQGEELILAPDAQTSSFETVTNGELVFLYWLHAGEEGAFRLDGAFYHPGTGKCSAAQTYLGHGNALHGIDASMDGGGNVLMAYQSSDWSGTQRRSYASSDLMTAVIAPPQDMADGGVPWVLPAVSGSVLVLAVVGAVIFLMLRNHRQRKG</sequence>
<keyword evidence="2" id="KW-0472">Membrane</keyword>
<gene>
    <name evidence="4" type="ORF">L0P57_11880</name>
</gene>
<keyword evidence="3" id="KW-0732">Signal</keyword>
<keyword evidence="2" id="KW-1133">Transmembrane helix</keyword>
<comment type="caution">
    <text evidence="4">The sequence shown here is derived from an EMBL/GenBank/DDBJ whole genome shotgun (WGS) entry which is preliminary data.</text>
</comment>
<evidence type="ECO:0000313" key="4">
    <source>
        <dbReference type="EMBL" id="MCG4611624.1"/>
    </source>
</evidence>
<evidence type="ECO:0000256" key="3">
    <source>
        <dbReference type="SAM" id="SignalP"/>
    </source>
</evidence>
<dbReference type="Gene3D" id="2.60.40.1120">
    <property type="entry name" value="Carboxypeptidase-like, regulatory domain"/>
    <property type="match status" value="1"/>
</dbReference>
<protein>
    <submittedName>
        <fullName evidence="4">Carboxypeptidase-like regulatory domain-containing protein</fullName>
    </submittedName>
</protein>
<evidence type="ECO:0000256" key="1">
    <source>
        <dbReference type="SAM" id="MobiDB-lite"/>
    </source>
</evidence>
<reference evidence="4 5" key="1">
    <citation type="submission" date="2022-01" db="EMBL/GenBank/DDBJ databases">
        <title>Collection of gut derived symbiotic bacterial strains cultured from healthy donors.</title>
        <authorList>
            <person name="Lin H."/>
            <person name="Kohout C."/>
            <person name="Waligurski E."/>
            <person name="Pamer E.G."/>
        </authorList>
    </citation>
    <scope>NUCLEOTIDE SEQUENCE [LARGE SCALE GENOMIC DNA]</scope>
    <source>
        <strain evidence="4 5">DFI.7.58</strain>
    </source>
</reference>
<organism evidence="4 5">
    <name type="scientific">Anaeromassilibacillus senegalensis</name>
    <dbReference type="NCBI Taxonomy" id="1673717"/>
    <lineage>
        <taxon>Bacteria</taxon>
        <taxon>Bacillati</taxon>
        <taxon>Bacillota</taxon>
        <taxon>Clostridia</taxon>
        <taxon>Eubacteriales</taxon>
        <taxon>Acutalibacteraceae</taxon>
        <taxon>Anaeromassilibacillus</taxon>
    </lineage>
</organism>
<evidence type="ECO:0000313" key="5">
    <source>
        <dbReference type="Proteomes" id="UP001298681"/>
    </source>
</evidence>
<name>A0ABS9MMF7_9FIRM</name>
<dbReference type="RefSeq" id="WP_191405458.1">
    <property type="nucleotide sequence ID" value="NZ_JAKNHQ010000019.1"/>
</dbReference>
<feature type="compositionally biased region" description="Polar residues" evidence="1">
    <location>
        <begin position="446"/>
        <end position="457"/>
    </location>
</feature>
<proteinExistence type="predicted"/>